<reference evidence="2 3" key="1">
    <citation type="submission" date="2018-08" db="EMBL/GenBank/DDBJ databases">
        <title>A genome reference for cultivated species of the human gut microbiota.</title>
        <authorList>
            <person name="Zou Y."/>
            <person name="Xue W."/>
            <person name="Luo G."/>
        </authorList>
    </citation>
    <scope>NUCLEOTIDE SEQUENCE [LARGE SCALE GENOMIC DNA]</scope>
    <source>
        <strain evidence="2 3">AM07-24</strain>
    </source>
</reference>
<keyword evidence="1" id="KW-1133">Transmembrane helix</keyword>
<dbReference type="GeneID" id="83002640"/>
<sequence length="75" mass="8615">MKEDLKKVLRQTTITMTISICALVMGVILIFVSWQQEKKISIVGIIIVIAMVINIIPAVKRRREIKEEIARNPRL</sequence>
<proteinExistence type="predicted"/>
<dbReference type="RefSeq" id="WP_067532640.1">
    <property type="nucleotide sequence ID" value="NZ_AP025567.1"/>
</dbReference>
<accession>A0A415DX80</accession>
<keyword evidence="3" id="KW-1185">Reference proteome</keyword>
<evidence type="ECO:0000313" key="3">
    <source>
        <dbReference type="Proteomes" id="UP000284841"/>
    </source>
</evidence>
<name>A0A415DX80_9FIRM</name>
<protein>
    <submittedName>
        <fullName evidence="2">Uncharacterized protein</fullName>
    </submittedName>
</protein>
<dbReference type="AlphaFoldDB" id="A0A415DX80"/>
<keyword evidence="1" id="KW-0812">Transmembrane</keyword>
<evidence type="ECO:0000256" key="1">
    <source>
        <dbReference type="SAM" id="Phobius"/>
    </source>
</evidence>
<dbReference type="STRING" id="1776384.GCA_900086585_00212"/>
<comment type="caution">
    <text evidence="2">The sequence shown here is derived from an EMBL/GenBank/DDBJ whole genome shotgun (WGS) entry which is preliminary data.</text>
</comment>
<dbReference type="EMBL" id="QRMS01000005">
    <property type="protein sequence ID" value="RHJ85204.1"/>
    <property type="molecule type" value="Genomic_DNA"/>
</dbReference>
<gene>
    <name evidence="2" type="ORF">DW099_16025</name>
</gene>
<dbReference type="OrthoDB" id="9945098at2"/>
<keyword evidence="1" id="KW-0472">Membrane</keyword>
<evidence type="ECO:0000313" key="2">
    <source>
        <dbReference type="EMBL" id="RHJ85204.1"/>
    </source>
</evidence>
<organism evidence="2 3">
    <name type="scientific">Emergencia timonensis</name>
    <dbReference type="NCBI Taxonomy" id="1776384"/>
    <lineage>
        <taxon>Bacteria</taxon>
        <taxon>Bacillati</taxon>
        <taxon>Bacillota</taxon>
        <taxon>Clostridia</taxon>
        <taxon>Peptostreptococcales</taxon>
        <taxon>Anaerovoracaceae</taxon>
        <taxon>Emergencia</taxon>
    </lineage>
</organism>
<feature type="transmembrane region" description="Helical" evidence="1">
    <location>
        <begin position="40"/>
        <end position="59"/>
    </location>
</feature>
<dbReference type="Proteomes" id="UP000284841">
    <property type="component" value="Unassembled WGS sequence"/>
</dbReference>
<feature type="transmembrane region" description="Helical" evidence="1">
    <location>
        <begin position="12"/>
        <end position="34"/>
    </location>
</feature>